<sequence length="134" mass="14317">MHERSKKRNQATPWKQMKHVSLLTAIATLKSMAAQASSLQNSVTNTTALNMPPSTVTHSTTTLVTSQVNNETNSALDVVTVTAGAAVVNAATVSLQNNVAASDIDQNALRQVLRMSTTQDARNHLPQSVIILIL</sequence>
<evidence type="ECO:0000313" key="2">
    <source>
        <dbReference type="Proteomes" id="UP000267606"/>
    </source>
</evidence>
<dbReference type="WBParaSite" id="OFLC_0000854801-mRNA-1">
    <property type="protein sequence ID" value="OFLC_0000854801-mRNA-1"/>
    <property type="gene ID" value="OFLC_0000854801"/>
</dbReference>
<name>A0A183HM37_9BILA</name>
<dbReference type="EMBL" id="UZAJ01009776">
    <property type="protein sequence ID" value="VDO56219.1"/>
    <property type="molecule type" value="Genomic_DNA"/>
</dbReference>
<dbReference type="STRING" id="387005.A0A183HM37"/>
<reference evidence="3" key="1">
    <citation type="submission" date="2016-06" db="UniProtKB">
        <authorList>
            <consortium name="WormBaseParasite"/>
        </authorList>
    </citation>
    <scope>IDENTIFICATION</scope>
</reference>
<organism evidence="3">
    <name type="scientific">Onchocerca flexuosa</name>
    <dbReference type="NCBI Taxonomy" id="387005"/>
    <lineage>
        <taxon>Eukaryota</taxon>
        <taxon>Metazoa</taxon>
        <taxon>Ecdysozoa</taxon>
        <taxon>Nematoda</taxon>
        <taxon>Chromadorea</taxon>
        <taxon>Rhabditida</taxon>
        <taxon>Spirurina</taxon>
        <taxon>Spiruromorpha</taxon>
        <taxon>Filarioidea</taxon>
        <taxon>Onchocercidae</taxon>
        <taxon>Onchocerca</taxon>
    </lineage>
</organism>
<evidence type="ECO:0000313" key="1">
    <source>
        <dbReference type="EMBL" id="VDO56219.1"/>
    </source>
</evidence>
<reference evidence="1 2" key="2">
    <citation type="submission" date="2018-11" db="EMBL/GenBank/DDBJ databases">
        <authorList>
            <consortium name="Pathogen Informatics"/>
        </authorList>
    </citation>
    <scope>NUCLEOTIDE SEQUENCE [LARGE SCALE GENOMIC DNA]</scope>
</reference>
<proteinExistence type="predicted"/>
<accession>A0A183HM37</accession>
<keyword evidence="2" id="KW-1185">Reference proteome</keyword>
<dbReference type="AlphaFoldDB" id="A0A183HM37"/>
<dbReference type="Proteomes" id="UP000267606">
    <property type="component" value="Unassembled WGS sequence"/>
</dbReference>
<evidence type="ECO:0000313" key="3">
    <source>
        <dbReference type="WBParaSite" id="OFLC_0000854801-mRNA-1"/>
    </source>
</evidence>
<protein>
    <submittedName>
        <fullName evidence="3">Outer membrane protein</fullName>
    </submittedName>
</protein>
<gene>
    <name evidence="1" type="ORF">OFLC_LOCUS8550</name>
</gene>